<dbReference type="EMBL" id="BMGC01000061">
    <property type="protein sequence ID" value="GGB47663.1"/>
    <property type="molecule type" value="Genomic_DNA"/>
</dbReference>
<reference evidence="1" key="2">
    <citation type="submission" date="2020-09" db="EMBL/GenBank/DDBJ databases">
        <authorList>
            <person name="Sun Q."/>
            <person name="Zhou Y."/>
        </authorList>
    </citation>
    <scope>NUCLEOTIDE SEQUENCE</scope>
    <source>
        <strain evidence="1">CGMCC 1.12827</strain>
    </source>
</reference>
<comment type="caution">
    <text evidence="1">The sequence shown here is derived from an EMBL/GenBank/DDBJ whole genome shotgun (WGS) entry which is preliminary data.</text>
</comment>
<protein>
    <recommendedName>
        <fullName evidence="3">AAA domain (Dynein-related subfamily)</fullName>
    </recommendedName>
</protein>
<evidence type="ECO:0000313" key="2">
    <source>
        <dbReference type="Proteomes" id="UP000621454"/>
    </source>
</evidence>
<evidence type="ECO:0008006" key="3">
    <source>
        <dbReference type="Google" id="ProtNLM"/>
    </source>
</evidence>
<sequence>MASTEPPALSHDAEAVLSLLRDSHNALISGPPATGKTRLLSEIRRAFEWSPGPAYVPERRIPLPADAVTQALWLPSPARADRQVFNTVFDQSTKMRDVLRGVLPVVGAGNADTKSVQFMVSRGTLYRAAEHALTDDGAALMIVDEINRGPAVAAFGPSLVALESDKRLDTDGKPTQETQTFELLDDNGNVVDYALPAHLYVLGAMNQADTSVEAMDVAFLRRFAPFKLKPSGQTLRSHFSLGSGASPLPAAPASASDYYEAAVTAWEMVNQRLTLGRGDAYQIGHGTLMNGAPPTGLSESADYLRIGWSSVRQHVEEVFFGDTRGIAAVLSANAAGSPYKLTESTFAGQPVVQFDAPDDLSDAELYGVLRSISTT</sequence>
<dbReference type="SUPFAM" id="SSF52540">
    <property type="entry name" value="P-loop containing nucleoside triphosphate hydrolases"/>
    <property type="match status" value="1"/>
</dbReference>
<name>A0A916TJS5_9ACTN</name>
<evidence type="ECO:0000313" key="1">
    <source>
        <dbReference type="EMBL" id="GGB47663.1"/>
    </source>
</evidence>
<gene>
    <name evidence="1" type="ORF">GCM10011489_38620</name>
</gene>
<dbReference type="InterPro" id="IPR052934">
    <property type="entry name" value="Methyl-DNA_Rec/Restrict_Enz"/>
</dbReference>
<reference evidence="1" key="1">
    <citation type="journal article" date="2014" name="Int. J. Syst. Evol. Microbiol.">
        <title>Complete genome sequence of Corynebacterium casei LMG S-19264T (=DSM 44701T), isolated from a smear-ripened cheese.</title>
        <authorList>
            <consortium name="US DOE Joint Genome Institute (JGI-PGF)"/>
            <person name="Walter F."/>
            <person name="Albersmeier A."/>
            <person name="Kalinowski J."/>
            <person name="Ruckert C."/>
        </authorList>
    </citation>
    <scope>NUCLEOTIDE SEQUENCE</scope>
    <source>
        <strain evidence="1">CGMCC 1.12827</strain>
    </source>
</reference>
<organism evidence="1 2">
    <name type="scientific">Gordonia jinhuaensis</name>
    <dbReference type="NCBI Taxonomy" id="1517702"/>
    <lineage>
        <taxon>Bacteria</taxon>
        <taxon>Bacillati</taxon>
        <taxon>Actinomycetota</taxon>
        <taxon>Actinomycetes</taxon>
        <taxon>Mycobacteriales</taxon>
        <taxon>Gordoniaceae</taxon>
        <taxon>Gordonia</taxon>
    </lineage>
</organism>
<accession>A0A916TJS5</accession>
<dbReference type="AlphaFoldDB" id="A0A916TJS5"/>
<keyword evidence="2" id="KW-1185">Reference proteome</keyword>
<dbReference type="PANTHER" id="PTHR37291:SF1">
    <property type="entry name" value="TYPE IV METHYL-DIRECTED RESTRICTION ENZYME ECOKMCRB SUBUNIT"/>
    <property type="match status" value="1"/>
</dbReference>
<dbReference type="InterPro" id="IPR027417">
    <property type="entry name" value="P-loop_NTPase"/>
</dbReference>
<dbReference type="Gene3D" id="3.40.50.300">
    <property type="entry name" value="P-loop containing nucleotide triphosphate hydrolases"/>
    <property type="match status" value="1"/>
</dbReference>
<proteinExistence type="predicted"/>
<dbReference type="PANTHER" id="PTHR37291">
    <property type="entry name" value="5-METHYLCYTOSINE-SPECIFIC RESTRICTION ENZYME B"/>
    <property type="match status" value="1"/>
</dbReference>
<dbReference type="Proteomes" id="UP000621454">
    <property type="component" value="Unassembled WGS sequence"/>
</dbReference>
<dbReference type="RefSeq" id="WP_188588875.1">
    <property type="nucleotide sequence ID" value="NZ_BMGC01000061.1"/>
</dbReference>